<dbReference type="PROSITE" id="PS00584">
    <property type="entry name" value="PFKB_KINASES_2"/>
    <property type="match status" value="1"/>
</dbReference>
<dbReference type="SUPFAM" id="SSF53613">
    <property type="entry name" value="Ribokinase-like"/>
    <property type="match status" value="1"/>
</dbReference>
<dbReference type="GO" id="GO:0016301">
    <property type="term" value="F:kinase activity"/>
    <property type="evidence" value="ECO:0007669"/>
    <property type="project" value="UniProtKB-KW"/>
</dbReference>
<gene>
    <name evidence="5" type="ORF">DFO77_11137</name>
</gene>
<evidence type="ECO:0000313" key="6">
    <source>
        <dbReference type="Proteomes" id="UP000252733"/>
    </source>
</evidence>
<sequence length="304" mass="33722">MGRIFGLGETVLDIIFKDNLPVASRPGGSAFNALVSLARAGEEVALISEIGLEEVGDQIVEFLRENGVGTSWLHRFSTGKTPVALAFLDEDNNASYQVYKDFPDERFQISGPDFLPGDILLFGSFFAVNPVLRKQVVPLLQKARKQGAFLIYDPNFRKNHLSNIDVYRPLIEENFSLAHLVRGSDEDFENIYHGFDTNEVLQKIREFDAMGLITANSDGVYGLVGEQYFHVPARTIKPVSTIGAGDNFNAGLAYGLNRQRPAGGDVDRWGSIVENAIEFSTNVCLSFDNYISREFAATLTRNKK</sequence>
<dbReference type="InterPro" id="IPR050306">
    <property type="entry name" value="PfkB_Carbo_kinase"/>
</dbReference>
<organism evidence="5 6">
    <name type="scientific">Marinilabilia salmonicolor</name>
    <dbReference type="NCBI Taxonomy" id="989"/>
    <lineage>
        <taxon>Bacteria</taxon>
        <taxon>Pseudomonadati</taxon>
        <taxon>Bacteroidota</taxon>
        <taxon>Bacteroidia</taxon>
        <taxon>Marinilabiliales</taxon>
        <taxon>Marinilabiliaceae</taxon>
        <taxon>Marinilabilia</taxon>
    </lineage>
</organism>
<evidence type="ECO:0000256" key="1">
    <source>
        <dbReference type="ARBA" id="ARBA00010688"/>
    </source>
</evidence>
<dbReference type="InterPro" id="IPR029056">
    <property type="entry name" value="Ribokinase-like"/>
</dbReference>
<dbReference type="PANTHER" id="PTHR43085:SF57">
    <property type="entry name" value="CARBOHYDRATE KINASE PFKB DOMAIN-CONTAINING PROTEIN"/>
    <property type="match status" value="1"/>
</dbReference>
<feature type="domain" description="Carbohydrate kinase PfkB" evidence="4">
    <location>
        <begin position="23"/>
        <end position="260"/>
    </location>
</feature>
<dbReference type="Proteomes" id="UP000252733">
    <property type="component" value="Unassembled WGS sequence"/>
</dbReference>
<evidence type="ECO:0000313" key="5">
    <source>
        <dbReference type="EMBL" id="RCW34536.1"/>
    </source>
</evidence>
<reference evidence="5 6" key="1">
    <citation type="submission" date="2018-07" db="EMBL/GenBank/DDBJ databases">
        <title>Freshwater and sediment microbial communities from various areas in North America, analyzing microbe dynamics in response to fracking.</title>
        <authorList>
            <person name="Lamendella R."/>
        </authorList>
    </citation>
    <scope>NUCLEOTIDE SEQUENCE [LARGE SCALE GENOMIC DNA]</scope>
    <source>
        <strain evidence="5 6">160A</strain>
    </source>
</reference>
<comment type="similarity">
    <text evidence="1">Belongs to the carbohydrate kinase PfkB family.</text>
</comment>
<dbReference type="InterPro" id="IPR011611">
    <property type="entry name" value="PfkB_dom"/>
</dbReference>
<dbReference type="RefSeq" id="WP_114437034.1">
    <property type="nucleotide sequence ID" value="NZ_QPIZ01000011.1"/>
</dbReference>
<dbReference type="EMBL" id="QPIZ01000011">
    <property type="protein sequence ID" value="RCW34536.1"/>
    <property type="molecule type" value="Genomic_DNA"/>
</dbReference>
<dbReference type="InterPro" id="IPR002173">
    <property type="entry name" value="Carboh/pur_kinase_PfkB_CS"/>
</dbReference>
<dbReference type="Pfam" id="PF00294">
    <property type="entry name" value="PfkB"/>
    <property type="match status" value="1"/>
</dbReference>
<protein>
    <submittedName>
        <fullName evidence="5">Fructokinase</fullName>
    </submittedName>
</protein>
<accession>A0A368V0C6</accession>
<dbReference type="PANTHER" id="PTHR43085">
    <property type="entry name" value="HEXOKINASE FAMILY MEMBER"/>
    <property type="match status" value="1"/>
</dbReference>
<name>A0A368V0C6_9BACT</name>
<keyword evidence="2" id="KW-0808">Transferase</keyword>
<evidence type="ECO:0000259" key="4">
    <source>
        <dbReference type="Pfam" id="PF00294"/>
    </source>
</evidence>
<proteinExistence type="inferred from homology"/>
<keyword evidence="3 5" id="KW-0418">Kinase</keyword>
<dbReference type="AlphaFoldDB" id="A0A368V0C6"/>
<evidence type="ECO:0000256" key="3">
    <source>
        <dbReference type="ARBA" id="ARBA00022777"/>
    </source>
</evidence>
<evidence type="ECO:0000256" key="2">
    <source>
        <dbReference type="ARBA" id="ARBA00022679"/>
    </source>
</evidence>
<keyword evidence="6" id="KW-1185">Reference proteome</keyword>
<dbReference type="Gene3D" id="3.40.1190.20">
    <property type="match status" value="1"/>
</dbReference>
<comment type="caution">
    <text evidence="5">The sequence shown here is derived from an EMBL/GenBank/DDBJ whole genome shotgun (WGS) entry which is preliminary data.</text>
</comment>